<keyword evidence="1 5" id="KW-0489">Methyltransferase</keyword>
<gene>
    <name evidence="5" type="ORF">IT779_36520</name>
</gene>
<keyword evidence="6" id="KW-1185">Reference proteome</keyword>
<organism evidence="5 6">
    <name type="scientific">Nocardia bovistercoris</name>
    <dbReference type="NCBI Taxonomy" id="2785916"/>
    <lineage>
        <taxon>Bacteria</taxon>
        <taxon>Bacillati</taxon>
        <taxon>Actinomycetota</taxon>
        <taxon>Actinomycetes</taxon>
        <taxon>Mycobacteriales</taxon>
        <taxon>Nocardiaceae</taxon>
        <taxon>Nocardia</taxon>
    </lineage>
</organism>
<evidence type="ECO:0000256" key="1">
    <source>
        <dbReference type="ARBA" id="ARBA00022603"/>
    </source>
</evidence>
<dbReference type="GO" id="GO:0032259">
    <property type="term" value="P:methylation"/>
    <property type="evidence" value="ECO:0007669"/>
    <property type="project" value="UniProtKB-KW"/>
</dbReference>
<dbReference type="Proteomes" id="UP000655751">
    <property type="component" value="Unassembled WGS sequence"/>
</dbReference>
<dbReference type="AlphaFoldDB" id="A0A931IHP7"/>
<dbReference type="EMBL" id="JADMLG010000030">
    <property type="protein sequence ID" value="MBH0781794.1"/>
    <property type="molecule type" value="Genomic_DNA"/>
</dbReference>
<keyword evidence="2" id="KW-0808">Transferase</keyword>
<evidence type="ECO:0000256" key="2">
    <source>
        <dbReference type="ARBA" id="ARBA00022679"/>
    </source>
</evidence>
<dbReference type="InterPro" id="IPR041698">
    <property type="entry name" value="Methyltransf_25"/>
</dbReference>
<evidence type="ECO:0000256" key="3">
    <source>
        <dbReference type="ARBA" id="ARBA00022691"/>
    </source>
</evidence>
<reference evidence="5" key="1">
    <citation type="submission" date="2020-11" db="EMBL/GenBank/DDBJ databases">
        <title>Nocardia NEAU-351.nov., a novel actinomycete isolated from the cow dung.</title>
        <authorList>
            <person name="Zhang X."/>
        </authorList>
    </citation>
    <scope>NUCLEOTIDE SEQUENCE</scope>
    <source>
        <strain evidence="5">NEAU-351</strain>
    </source>
</reference>
<evidence type="ECO:0000259" key="4">
    <source>
        <dbReference type="Pfam" id="PF13649"/>
    </source>
</evidence>
<protein>
    <submittedName>
        <fullName evidence="5">Class I SAM-dependent methyltransferase</fullName>
    </submittedName>
</protein>
<dbReference type="CDD" id="cd02440">
    <property type="entry name" value="AdoMet_MTases"/>
    <property type="match status" value="1"/>
</dbReference>
<proteinExistence type="predicted"/>
<dbReference type="InterPro" id="IPR029063">
    <property type="entry name" value="SAM-dependent_MTases_sf"/>
</dbReference>
<name>A0A931IHP7_9NOCA</name>
<comment type="caution">
    <text evidence="5">The sequence shown here is derived from an EMBL/GenBank/DDBJ whole genome shotgun (WGS) entry which is preliminary data.</text>
</comment>
<keyword evidence="3" id="KW-0949">S-adenosyl-L-methionine</keyword>
<evidence type="ECO:0000313" key="6">
    <source>
        <dbReference type="Proteomes" id="UP000655751"/>
    </source>
</evidence>
<evidence type="ECO:0000313" key="5">
    <source>
        <dbReference type="EMBL" id="MBH0781794.1"/>
    </source>
</evidence>
<dbReference type="PANTHER" id="PTHR43464">
    <property type="entry name" value="METHYLTRANSFERASE"/>
    <property type="match status" value="1"/>
</dbReference>
<dbReference type="SUPFAM" id="SSF53335">
    <property type="entry name" value="S-adenosyl-L-methionine-dependent methyltransferases"/>
    <property type="match status" value="1"/>
</dbReference>
<accession>A0A931IHP7</accession>
<sequence length="220" mass="23958">MVSGLEELARRLTVTFSTGHFETYYAGTHYAGPPPWDTGQPQPALRSLAEAGAFRGRVLEVGCGTGEQTLMVAALGLPTVGIDTATTAIEIARRKARERELEVSFSVGDALELGQLGEQFDTVLDCGLFHAFSDDERIRYTESLATVMSAGARLFLLSFSDRHPPGIGPRRVSQNEIRDTFADGWHVDSIEPATLTNTRHADGVPAWLATITRTRTPQAR</sequence>
<dbReference type="Pfam" id="PF13649">
    <property type="entry name" value="Methyltransf_25"/>
    <property type="match status" value="1"/>
</dbReference>
<dbReference type="GO" id="GO:0008168">
    <property type="term" value="F:methyltransferase activity"/>
    <property type="evidence" value="ECO:0007669"/>
    <property type="project" value="UniProtKB-KW"/>
</dbReference>
<dbReference type="PANTHER" id="PTHR43464:SF19">
    <property type="entry name" value="UBIQUINONE BIOSYNTHESIS O-METHYLTRANSFERASE, MITOCHONDRIAL"/>
    <property type="match status" value="1"/>
</dbReference>
<dbReference type="Gene3D" id="3.40.50.150">
    <property type="entry name" value="Vaccinia Virus protein VP39"/>
    <property type="match status" value="1"/>
</dbReference>
<feature type="domain" description="Methyltransferase" evidence="4">
    <location>
        <begin position="58"/>
        <end position="149"/>
    </location>
</feature>